<dbReference type="EMBL" id="BBNQ01000018">
    <property type="protein sequence ID" value="GAL64366.1"/>
    <property type="molecule type" value="Genomic_DNA"/>
</dbReference>
<protein>
    <submittedName>
        <fullName evidence="9">Anion permease ArsB/NhaD-like</fullName>
    </submittedName>
    <submittedName>
        <fullName evidence="10">TrkA family protein</fullName>
    </submittedName>
</protein>
<name>A0A090VI00_9FLAO</name>
<evidence type="ECO:0000313" key="12">
    <source>
        <dbReference type="Proteomes" id="UP000294824"/>
    </source>
</evidence>
<keyword evidence="12" id="KW-1185">Reference proteome</keyword>
<dbReference type="SUPFAM" id="SSF116726">
    <property type="entry name" value="TrkA C-terminal domain-like"/>
    <property type="match status" value="2"/>
</dbReference>
<feature type="transmembrane region" description="Helical" evidence="7">
    <location>
        <begin position="499"/>
        <end position="520"/>
    </location>
</feature>
<keyword evidence="2" id="KW-0813">Transport</keyword>
<dbReference type="RefSeq" id="WP_282148855.1">
    <property type="nucleotide sequence ID" value="NZ_CANLRM010000003.1"/>
</dbReference>
<dbReference type="InterPro" id="IPR031312">
    <property type="entry name" value="Na/sul_symport_CS"/>
</dbReference>
<evidence type="ECO:0000259" key="8">
    <source>
        <dbReference type="Pfam" id="PF03600"/>
    </source>
</evidence>
<sequence>MIYLMLLILIITIGLFVWGKFTPDIVALISMLSLYLTGILTPTETLSGFSNPTVIMIAALFIIGEGIAQTGWTALAGKKFVEWAGKSVPKLLVIITLGAGVLSGFVSNTGTVATLMPLTISSAWSIGTLPSKMLMPVAFGSNTGGLLTLTGTPPNIIASNALVEAGFDGFSFFEFALIGIPLLLVALLYFRYIGYKLLPSNKTNNKPVNIESTLYNWIEAYKVHDGYYRLRVRSISPLINTKLEEWHFEKDYNVSIIRIKRRHPNVLKGIAQFEEFPVPSTDLLYHDIITVKGDAKDINKLMITFRLGLLPLEPITTDELKHNLINQEVGMAEVIVNPNSILVGRKYKVGDYFKRYGIQLLAASRNNKPLLEKEITVKVGDAFLIRGTWAHIEDLKEQNENLVIIGSPEGMAKNVESLSPKSYIALGALILMIIFMVFKIVPGSIAALISAGVVLLTGCVPISKAYKGISWTSVVMIAAMIPMGIALQKTGTAQLIASALVDYLGAIHPILLLGGVFLLTTTFSQVINNSATAVLMAPIAILAATSLNLSPEPFMIIVAISASTAFLTPIGTTTNAMVMTAGGYKFMNYLKVGAPLLLLFFIISLILVPIIWPF</sequence>
<dbReference type="InterPro" id="IPR051679">
    <property type="entry name" value="DASS-Related_Transporters"/>
</dbReference>
<evidence type="ECO:0000256" key="3">
    <source>
        <dbReference type="ARBA" id="ARBA00022692"/>
    </source>
</evidence>
<reference evidence="9 11" key="1">
    <citation type="journal article" date="2014" name="Genome Announc.">
        <title>Draft Genome Sequences of Marine Flavobacterium Algibacter lectus Strains SS8 and NR4.</title>
        <authorList>
            <person name="Takatani N."/>
            <person name="Nakanishi M."/>
            <person name="Meirelles P."/>
            <person name="Mino S."/>
            <person name="Suda W."/>
            <person name="Oshima K."/>
            <person name="Hattori M."/>
            <person name="Ohkuma M."/>
            <person name="Hosokawa M."/>
            <person name="Miyashita K."/>
            <person name="Thompson F.L."/>
            <person name="Niwa A."/>
            <person name="Sawabe T."/>
            <person name="Sawabe T."/>
        </authorList>
    </citation>
    <scope>NUCLEOTIDE SEQUENCE [LARGE SCALE GENOMIC DNA]</scope>
    <source>
        <strain evidence="9 11">JCM 19300</strain>
    </source>
</reference>
<keyword evidence="5 7" id="KW-1133">Transmembrane helix</keyword>
<keyword evidence="6 7" id="KW-0472">Membrane</keyword>
<accession>A0A4R8MA14</accession>
<dbReference type="Proteomes" id="UP000029644">
    <property type="component" value="Unassembled WGS sequence"/>
</dbReference>
<feature type="transmembrane region" description="Helical" evidence="7">
    <location>
        <begin position="592"/>
        <end position="612"/>
    </location>
</feature>
<dbReference type="PROSITE" id="PS01271">
    <property type="entry name" value="NA_SULFATE"/>
    <property type="match status" value="1"/>
</dbReference>
<reference evidence="10 12" key="2">
    <citation type="submission" date="2019-03" db="EMBL/GenBank/DDBJ databases">
        <title>Genomic Encyclopedia of Type Strains, Phase III (KMG-III): the genomes of soil and plant-associated and newly described type strains.</title>
        <authorList>
            <person name="Whitman W."/>
        </authorList>
    </citation>
    <scope>NUCLEOTIDE SEQUENCE [LARGE SCALE GENOMIC DNA]</scope>
    <source>
        <strain evidence="10 12">CECT 8301</strain>
    </source>
</reference>
<feature type="transmembrane region" description="Helical" evidence="7">
    <location>
        <begin position="170"/>
        <end position="190"/>
    </location>
</feature>
<feature type="transmembrane region" description="Helical" evidence="7">
    <location>
        <begin position="423"/>
        <end position="456"/>
    </location>
</feature>
<dbReference type="PANTHER" id="PTHR43652">
    <property type="entry name" value="BASIC AMINO ACID ANTIPORTER YFCC-RELATED"/>
    <property type="match status" value="1"/>
</dbReference>
<feature type="transmembrane region" description="Helical" evidence="7">
    <location>
        <begin position="526"/>
        <end position="547"/>
    </location>
</feature>
<feature type="transmembrane region" description="Helical" evidence="7">
    <location>
        <begin position="468"/>
        <end position="487"/>
    </location>
</feature>
<dbReference type="InterPro" id="IPR004680">
    <property type="entry name" value="Cit_transptr-like_dom"/>
</dbReference>
<comment type="caution">
    <text evidence="9">The sequence shown here is derived from an EMBL/GenBank/DDBJ whole genome shotgun (WGS) entry which is preliminary data.</text>
</comment>
<dbReference type="InterPro" id="IPR036721">
    <property type="entry name" value="RCK_C_sf"/>
</dbReference>
<evidence type="ECO:0000256" key="6">
    <source>
        <dbReference type="ARBA" id="ARBA00023136"/>
    </source>
</evidence>
<dbReference type="GO" id="GO:0006813">
    <property type="term" value="P:potassium ion transport"/>
    <property type="evidence" value="ECO:0007669"/>
    <property type="project" value="InterPro"/>
</dbReference>
<feature type="domain" description="Citrate transporter-like" evidence="8">
    <location>
        <begin position="15"/>
        <end position="546"/>
    </location>
</feature>
<organism evidence="9 11">
    <name type="scientific">Algibacter lectus</name>
    <dbReference type="NCBI Taxonomy" id="221126"/>
    <lineage>
        <taxon>Bacteria</taxon>
        <taxon>Pseudomonadati</taxon>
        <taxon>Bacteroidota</taxon>
        <taxon>Flavobacteriia</taxon>
        <taxon>Flavobacteriales</taxon>
        <taxon>Flavobacteriaceae</taxon>
        <taxon>Algibacter</taxon>
    </lineage>
</organism>
<feature type="transmembrane region" description="Helical" evidence="7">
    <location>
        <begin position="88"/>
        <end position="106"/>
    </location>
</feature>
<dbReference type="EMBL" id="SORL01000011">
    <property type="protein sequence ID" value="TDY60655.1"/>
    <property type="molecule type" value="Genomic_DNA"/>
</dbReference>
<comment type="subcellular location">
    <subcellularLocation>
        <location evidence="1">Membrane</location>
        <topology evidence="1">Multi-pass membrane protein</topology>
    </subcellularLocation>
</comment>
<keyword evidence="3 7" id="KW-0812">Transmembrane</keyword>
<evidence type="ECO:0000313" key="10">
    <source>
        <dbReference type="EMBL" id="TDY60655.1"/>
    </source>
</evidence>
<evidence type="ECO:0000313" key="11">
    <source>
        <dbReference type="Proteomes" id="UP000029644"/>
    </source>
</evidence>
<evidence type="ECO:0000313" key="9">
    <source>
        <dbReference type="EMBL" id="GAL64366.1"/>
    </source>
</evidence>
<proteinExistence type="predicted"/>
<feature type="transmembrane region" description="Helical" evidence="7">
    <location>
        <begin position="54"/>
        <end position="76"/>
    </location>
</feature>
<dbReference type="AlphaFoldDB" id="A0A090VI00"/>
<keyword evidence="4" id="KW-0677">Repeat</keyword>
<evidence type="ECO:0000256" key="7">
    <source>
        <dbReference type="SAM" id="Phobius"/>
    </source>
</evidence>
<evidence type="ECO:0000256" key="5">
    <source>
        <dbReference type="ARBA" id="ARBA00022989"/>
    </source>
</evidence>
<dbReference type="Proteomes" id="UP000294824">
    <property type="component" value="Unassembled WGS sequence"/>
</dbReference>
<dbReference type="Gene3D" id="3.30.70.1450">
    <property type="entry name" value="Regulator of K+ conductance, C-terminal domain"/>
    <property type="match status" value="2"/>
</dbReference>
<accession>A0A090VI00</accession>
<gene>
    <name evidence="10" type="ORF">DFQ06_3237</name>
    <name evidence="9" type="ORF">JCM19300_503</name>
</gene>
<dbReference type="PANTHER" id="PTHR43652:SF1">
    <property type="entry name" value="RESPONSE REGULATOR"/>
    <property type="match status" value="1"/>
</dbReference>
<dbReference type="GO" id="GO:0055085">
    <property type="term" value="P:transmembrane transport"/>
    <property type="evidence" value="ECO:0007669"/>
    <property type="project" value="InterPro"/>
</dbReference>
<evidence type="ECO:0000256" key="1">
    <source>
        <dbReference type="ARBA" id="ARBA00004141"/>
    </source>
</evidence>
<evidence type="ECO:0000256" key="4">
    <source>
        <dbReference type="ARBA" id="ARBA00022737"/>
    </source>
</evidence>
<dbReference type="Pfam" id="PF03600">
    <property type="entry name" value="CitMHS"/>
    <property type="match status" value="1"/>
</dbReference>
<evidence type="ECO:0000256" key="2">
    <source>
        <dbReference type="ARBA" id="ARBA00022448"/>
    </source>
</evidence>
<dbReference type="GO" id="GO:0005886">
    <property type="term" value="C:plasma membrane"/>
    <property type="evidence" value="ECO:0007669"/>
    <property type="project" value="TreeGrafter"/>
</dbReference>
<feature type="transmembrane region" description="Helical" evidence="7">
    <location>
        <begin position="554"/>
        <end position="572"/>
    </location>
</feature>